<dbReference type="PANTHER" id="PTHR43327:SF2">
    <property type="entry name" value="MODULATOR OF FTSH PROTEASE HFLK"/>
    <property type="match status" value="1"/>
</dbReference>
<feature type="transmembrane region" description="Helical" evidence="6">
    <location>
        <begin position="42"/>
        <end position="61"/>
    </location>
</feature>
<keyword evidence="7" id="KW-0175">Coiled coil</keyword>
<keyword evidence="4 6" id="KW-1133">Transmembrane helix</keyword>
<dbReference type="STRING" id="980251.GCA_001642875_02888"/>
<evidence type="ECO:0000313" key="10">
    <source>
        <dbReference type="EMBL" id="QEG20961.1"/>
    </source>
</evidence>
<keyword evidence="10" id="KW-0378">Hydrolase</keyword>
<feature type="compositionally biased region" description="Basic residues" evidence="8">
    <location>
        <begin position="15"/>
        <end position="25"/>
    </location>
</feature>
<dbReference type="InterPro" id="IPR050710">
    <property type="entry name" value="Band7/mec-2_domain"/>
</dbReference>
<dbReference type="InterPro" id="IPR001107">
    <property type="entry name" value="Band_7"/>
</dbReference>
<comment type="function">
    <text evidence="6">HflC and HflK could encode or regulate a protease.</text>
</comment>
<sequence length="373" mass="41855">MPDYFDDDDSDFNQRRPRRGDRSRRSHEDAIQGIKNGLQSGAFLFIFGLIALLVYTSFYRVDASAEGVVLRFGEKVRTVSPGLQMKMPWPIESVYTVPVMKIQSLEFGFQTISADRKTVYAKRNNELDDVADMLTGDLNLAHVEWIVQYQISDSAKSLFNVGGGDGGYYMQQLTKSGINPAIPDTIRDVSETVMRKLVGDRSVDAVLTMGREEIANEAKRSIQEMLDEYDIGVQIVTVKLQTTSPPESVKDAFQEVNRARQNKERVVNEAEGERNRQIPAARGRRDQMISEAEGYRELNVLETQGLISAFNAKLAEYEKAPEITKQRLYLEAMEEVLSSVGNKTIIDDSVNQMLPILNIGESTPGNPLRGNSK</sequence>
<dbReference type="InterPro" id="IPR010201">
    <property type="entry name" value="HflK"/>
</dbReference>
<evidence type="ECO:0000256" key="3">
    <source>
        <dbReference type="ARBA" id="ARBA00022692"/>
    </source>
</evidence>
<gene>
    <name evidence="10" type="primary">hflK</name>
    <name evidence="10" type="ORF">MFFC18_08120</name>
</gene>
<proteinExistence type="inferred from homology"/>
<evidence type="ECO:0000313" key="11">
    <source>
        <dbReference type="Proteomes" id="UP000322214"/>
    </source>
</evidence>
<keyword evidence="11" id="KW-1185">Reference proteome</keyword>
<dbReference type="GO" id="GO:0006508">
    <property type="term" value="P:proteolysis"/>
    <property type="evidence" value="ECO:0007669"/>
    <property type="project" value="UniProtKB-KW"/>
</dbReference>
<comment type="similarity">
    <text evidence="2 6">Belongs to the band 7/mec-2 family. HflK subfamily.</text>
</comment>
<feature type="domain" description="Band 7" evidence="9">
    <location>
        <begin position="56"/>
        <end position="257"/>
    </location>
</feature>
<feature type="compositionally biased region" description="Acidic residues" evidence="8">
    <location>
        <begin position="1"/>
        <end position="11"/>
    </location>
</feature>
<evidence type="ECO:0000256" key="7">
    <source>
        <dbReference type="SAM" id="Coils"/>
    </source>
</evidence>
<dbReference type="GO" id="GO:0016020">
    <property type="term" value="C:membrane"/>
    <property type="evidence" value="ECO:0007669"/>
    <property type="project" value="UniProtKB-SubCell"/>
</dbReference>
<evidence type="ECO:0000256" key="4">
    <source>
        <dbReference type="ARBA" id="ARBA00022989"/>
    </source>
</evidence>
<dbReference type="OrthoDB" id="9779595at2"/>
<evidence type="ECO:0000259" key="9">
    <source>
        <dbReference type="SMART" id="SM00244"/>
    </source>
</evidence>
<dbReference type="NCBIfam" id="TIGR01933">
    <property type="entry name" value="hflK"/>
    <property type="match status" value="1"/>
</dbReference>
<dbReference type="InterPro" id="IPR036013">
    <property type="entry name" value="Band_7/SPFH_dom_sf"/>
</dbReference>
<dbReference type="KEGG" id="mff:MFFC18_08120"/>
<evidence type="ECO:0000256" key="1">
    <source>
        <dbReference type="ARBA" id="ARBA00004167"/>
    </source>
</evidence>
<name>A0A5B9PD40_9BACT</name>
<evidence type="ECO:0000256" key="5">
    <source>
        <dbReference type="ARBA" id="ARBA00023136"/>
    </source>
</evidence>
<dbReference type="SUPFAM" id="SSF117892">
    <property type="entry name" value="Band 7/SPFH domain"/>
    <property type="match status" value="1"/>
</dbReference>
<comment type="subcellular location">
    <subcellularLocation>
        <location evidence="1">Membrane</location>
        <topology evidence="1">Single-pass membrane protein</topology>
    </subcellularLocation>
</comment>
<feature type="coiled-coil region" evidence="7">
    <location>
        <begin position="249"/>
        <end position="276"/>
    </location>
</feature>
<dbReference type="AlphaFoldDB" id="A0A5B9PD40"/>
<organism evidence="10 11">
    <name type="scientific">Mariniblastus fucicola</name>
    <dbReference type="NCBI Taxonomy" id="980251"/>
    <lineage>
        <taxon>Bacteria</taxon>
        <taxon>Pseudomonadati</taxon>
        <taxon>Planctomycetota</taxon>
        <taxon>Planctomycetia</taxon>
        <taxon>Pirellulales</taxon>
        <taxon>Pirellulaceae</taxon>
        <taxon>Mariniblastus</taxon>
    </lineage>
</organism>
<evidence type="ECO:0000256" key="2">
    <source>
        <dbReference type="ARBA" id="ARBA00006971"/>
    </source>
</evidence>
<dbReference type="CDD" id="cd03404">
    <property type="entry name" value="SPFH_HflK"/>
    <property type="match status" value="1"/>
</dbReference>
<dbReference type="RefSeq" id="WP_084417199.1">
    <property type="nucleotide sequence ID" value="NZ_CP042912.1"/>
</dbReference>
<dbReference type="Pfam" id="PF01145">
    <property type="entry name" value="Band_7"/>
    <property type="match status" value="1"/>
</dbReference>
<comment type="subunit">
    <text evidence="6">HflC and HflK may interact to form a multimeric complex.</text>
</comment>
<feature type="region of interest" description="Disordered" evidence="8">
    <location>
        <begin position="1"/>
        <end position="27"/>
    </location>
</feature>
<keyword evidence="5 6" id="KW-0472">Membrane</keyword>
<reference evidence="10 11" key="1">
    <citation type="submission" date="2019-08" db="EMBL/GenBank/DDBJ databases">
        <title>Deep-cultivation of Planctomycetes and their phenomic and genomic characterization uncovers novel biology.</title>
        <authorList>
            <person name="Wiegand S."/>
            <person name="Jogler M."/>
            <person name="Boedeker C."/>
            <person name="Pinto D."/>
            <person name="Vollmers J."/>
            <person name="Rivas-Marin E."/>
            <person name="Kohn T."/>
            <person name="Peeters S.H."/>
            <person name="Heuer A."/>
            <person name="Rast P."/>
            <person name="Oberbeckmann S."/>
            <person name="Bunk B."/>
            <person name="Jeske O."/>
            <person name="Meyerdierks A."/>
            <person name="Storesund J.E."/>
            <person name="Kallscheuer N."/>
            <person name="Luecker S."/>
            <person name="Lage O.M."/>
            <person name="Pohl T."/>
            <person name="Merkel B.J."/>
            <person name="Hornburger P."/>
            <person name="Mueller R.-W."/>
            <person name="Bruemmer F."/>
            <person name="Labrenz M."/>
            <person name="Spormann A.M."/>
            <person name="Op den Camp H."/>
            <person name="Overmann J."/>
            <person name="Amann R."/>
            <person name="Jetten M.S.M."/>
            <person name="Mascher T."/>
            <person name="Medema M.H."/>
            <person name="Devos D.P."/>
            <person name="Kaster A.-K."/>
            <person name="Ovreas L."/>
            <person name="Rohde M."/>
            <person name="Galperin M.Y."/>
            <person name="Jogler C."/>
        </authorList>
    </citation>
    <scope>NUCLEOTIDE SEQUENCE [LARGE SCALE GENOMIC DNA]</scope>
    <source>
        <strain evidence="10 11">FC18</strain>
    </source>
</reference>
<dbReference type="SMART" id="SM00244">
    <property type="entry name" value="PHB"/>
    <property type="match status" value="1"/>
</dbReference>
<keyword evidence="10" id="KW-0645">Protease</keyword>
<dbReference type="PANTHER" id="PTHR43327">
    <property type="entry name" value="STOMATIN-LIKE PROTEIN 2, MITOCHONDRIAL"/>
    <property type="match status" value="1"/>
</dbReference>
<protein>
    <recommendedName>
        <fullName evidence="6">Protein HflK</fullName>
    </recommendedName>
</protein>
<evidence type="ECO:0000256" key="6">
    <source>
        <dbReference type="RuleBase" id="RU364113"/>
    </source>
</evidence>
<accession>A0A5B9PD40</accession>
<keyword evidence="3 6" id="KW-0812">Transmembrane</keyword>
<dbReference type="GO" id="GO:0008233">
    <property type="term" value="F:peptidase activity"/>
    <property type="evidence" value="ECO:0007669"/>
    <property type="project" value="UniProtKB-KW"/>
</dbReference>
<dbReference type="EMBL" id="CP042912">
    <property type="protein sequence ID" value="QEG20961.1"/>
    <property type="molecule type" value="Genomic_DNA"/>
</dbReference>
<evidence type="ECO:0000256" key="8">
    <source>
        <dbReference type="SAM" id="MobiDB-lite"/>
    </source>
</evidence>
<dbReference type="Proteomes" id="UP000322214">
    <property type="component" value="Chromosome"/>
</dbReference>
<dbReference type="Gene3D" id="3.30.479.30">
    <property type="entry name" value="Band 7 domain"/>
    <property type="match status" value="1"/>
</dbReference>